<dbReference type="AlphaFoldDB" id="A0AAD7MLC4"/>
<evidence type="ECO:0000313" key="3">
    <source>
        <dbReference type="Proteomes" id="UP001215598"/>
    </source>
</evidence>
<feature type="compositionally biased region" description="Basic and acidic residues" evidence="1">
    <location>
        <begin position="417"/>
        <end position="433"/>
    </location>
</feature>
<accession>A0AAD7MLC4</accession>
<feature type="region of interest" description="Disordered" evidence="1">
    <location>
        <begin position="396"/>
        <end position="469"/>
    </location>
</feature>
<feature type="compositionally biased region" description="Basic and acidic residues" evidence="1">
    <location>
        <begin position="445"/>
        <end position="469"/>
    </location>
</feature>
<name>A0AAD7MLC4_9AGAR</name>
<gene>
    <name evidence="2" type="ORF">B0H16DRAFT_1473145</name>
</gene>
<feature type="compositionally biased region" description="Polar residues" evidence="1">
    <location>
        <begin position="32"/>
        <end position="42"/>
    </location>
</feature>
<feature type="region of interest" description="Disordered" evidence="1">
    <location>
        <begin position="86"/>
        <end position="112"/>
    </location>
</feature>
<evidence type="ECO:0000256" key="1">
    <source>
        <dbReference type="SAM" id="MobiDB-lite"/>
    </source>
</evidence>
<dbReference type="Proteomes" id="UP001215598">
    <property type="component" value="Unassembled WGS sequence"/>
</dbReference>
<evidence type="ECO:0000313" key="2">
    <source>
        <dbReference type="EMBL" id="KAJ7722797.1"/>
    </source>
</evidence>
<dbReference type="EMBL" id="JARKIB010000216">
    <property type="protein sequence ID" value="KAJ7722797.1"/>
    <property type="molecule type" value="Genomic_DNA"/>
</dbReference>
<protein>
    <submittedName>
        <fullName evidence="2">Uncharacterized protein</fullName>
    </submittedName>
</protein>
<sequence length="469" mass="50286">MVWPARRSVVSAESETSAGFFGSEFAHPHTGPLTSTEQPSATTEDEGAQKVGRAGNYGGTRAGTRSGTVMQFAAASQRWRTQADTRSAAAPTAQGTIIGGASGGPTLRGAGSTETEAWAGRMWTAHIGARPGGAPSRNAGQRHLPPPTLPRHIISIPPWRSRCALPTFYTRRLHIDTSTRRTPPQRRSRSDVYISSTVNRTATSSVTPSVSLPQISSLPVDTYTSSTVSTDHAARIPFIKIKEKKGIEARKMLPRLRPPGDLPFPSRREKIEEAKRGSGGIPSGRGVASQFDSWRLDAPLARQHNREPARWCTPSADGPPFLRRGATEGGDRAVPHNRLDGTARTHYYPWGADARGALPPCLATSCRRFVDGQHHPPPSADVVRLACAISLLHITAPPSSASPSTPPPRRIKITTKPNREREGRTAEAKRGSEGEPGGRGVSAAVERRSGIMKEGRDGNEREPKGRGGA</sequence>
<keyword evidence="3" id="KW-1185">Reference proteome</keyword>
<comment type="caution">
    <text evidence="2">The sequence shown here is derived from an EMBL/GenBank/DDBJ whole genome shotgun (WGS) entry which is preliminary data.</text>
</comment>
<organism evidence="2 3">
    <name type="scientific">Mycena metata</name>
    <dbReference type="NCBI Taxonomy" id="1033252"/>
    <lineage>
        <taxon>Eukaryota</taxon>
        <taxon>Fungi</taxon>
        <taxon>Dikarya</taxon>
        <taxon>Basidiomycota</taxon>
        <taxon>Agaricomycotina</taxon>
        <taxon>Agaricomycetes</taxon>
        <taxon>Agaricomycetidae</taxon>
        <taxon>Agaricales</taxon>
        <taxon>Marasmiineae</taxon>
        <taxon>Mycenaceae</taxon>
        <taxon>Mycena</taxon>
    </lineage>
</organism>
<proteinExistence type="predicted"/>
<reference evidence="2" key="1">
    <citation type="submission" date="2023-03" db="EMBL/GenBank/DDBJ databases">
        <title>Massive genome expansion in bonnet fungi (Mycena s.s.) driven by repeated elements and novel gene families across ecological guilds.</title>
        <authorList>
            <consortium name="Lawrence Berkeley National Laboratory"/>
            <person name="Harder C.B."/>
            <person name="Miyauchi S."/>
            <person name="Viragh M."/>
            <person name="Kuo A."/>
            <person name="Thoen E."/>
            <person name="Andreopoulos B."/>
            <person name="Lu D."/>
            <person name="Skrede I."/>
            <person name="Drula E."/>
            <person name="Henrissat B."/>
            <person name="Morin E."/>
            <person name="Kohler A."/>
            <person name="Barry K."/>
            <person name="LaButti K."/>
            <person name="Morin E."/>
            <person name="Salamov A."/>
            <person name="Lipzen A."/>
            <person name="Mereny Z."/>
            <person name="Hegedus B."/>
            <person name="Baldrian P."/>
            <person name="Stursova M."/>
            <person name="Weitz H."/>
            <person name="Taylor A."/>
            <person name="Grigoriev I.V."/>
            <person name="Nagy L.G."/>
            <person name="Martin F."/>
            <person name="Kauserud H."/>
        </authorList>
    </citation>
    <scope>NUCLEOTIDE SEQUENCE</scope>
    <source>
        <strain evidence="2">CBHHK182m</strain>
    </source>
</reference>
<feature type="region of interest" description="Disordered" evidence="1">
    <location>
        <begin position="21"/>
        <end position="63"/>
    </location>
</feature>